<reference evidence="9" key="1">
    <citation type="journal article" date="2021" name="Microorganisms">
        <title>Acidisoma silvae sp. nov. and Acidisomacellulosilytica sp. nov., Two Acidophilic Bacteria Isolated from Decaying Wood, Hydrolyzing Cellulose and Producing Poly-3-hydroxybutyrate.</title>
        <authorList>
            <person name="Mieszkin S."/>
            <person name="Pouder E."/>
            <person name="Uroz S."/>
            <person name="Simon-Colin C."/>
            <person name="Alain K."/>
        </authorList>
    </citation>
    <scope>NUCLEOTIDE SEQUENCE</scope>
    <source>
        <strain evidence="9">HW T2.11</strain>
    </source>
</reference>
<name>A0A964E0Z9_9PROT</name>
<dbReference type="GO" id="GO:0016758">
    <property type="term" value="F:hexosyltransferase activity"/>
    <property type="evidence" value="ECO:0007669"/>
    <property type="project" value="InterPro"/>
</dbReference>
<feature type="transmembrane region" description="Helical" evidence="8">
    <location>
        <begin position="320"/>
        <end position="349"/>
    </location>
</feature>
<feature type="transmembrane region" description="Helical" evidence="8">
    <location>
        <begin position="224"/>
        <end position="243"/>
    </location>
</feature>
<evidence type="ECO:0000256" key="6">
    <source>
        <dbReference type="ARBA" id="ARBA00023136"/>
    </source>
</evidence>
<feature type="transmembrane region" description="Helical" evidence="8">
    <location>
        <begin position="384"/>
        <end position="402"/>
    </location>
</feature>
<evidence type="ECO:0000256" key="5">
    <source>
        <dbReference type="ARBA" id="ARBA00022989"/>
    </source>
</evidence>
<proteinExistence type="inferred from homology"/>
<organism evidence="9 10">
    <name type="scientific">Acidisoma silvae</name>
    <dbReference type="NCBI Taxonomy" id="2802396"/>
    <lineage>
        <taxon>Bacteria</taxon>
        <taxon>Pseudomonadati</taxon>
        <taxon>Pseudomonadota</taxon>
        <taxon>Alphaproteobacteria</taxon>
        <taxon>Acetobacterales</taxon>
        <taxon>Acidocellaceae</taxon>
        <taxon>Acidisoma</taxon>
    </lineage>
</organism>
<feature type="transmembrane region" description="Helical" evidence="8">
    <location>
        <begin position="249"/>
        <end position="267"/>
    </location>
</feature>
<feature type="transmembrane region" description="Helical" evidence="8">
    <location>
        <begin position="126"/>
        <end position="147"/>
    </location>
</feature>
<dbReference type="EMBL" id="JAESVB010000016">
    <property type="protein sequence ID" value="MCB8877679.1"/>
    <property type="molecule type" value="Genomic_DNA"/>
</dbReference>
<comment type="subcellular location">
    <subcellularLocation>
        <location evidence="1">Cell membrane</location>
        <topology evidence="1">Multi-pass membrane protein</topology>
    </subcellularLocation>
</comment>
<feature type="transmembrane region" description="Helical" evidence="8">
    <location>
        <begin position="193"/>
        <end position="217"/>
    </location>
</feature>
<feature type="transmembrane region" description="Helical" evidence="8">
    <location>
        <begin position="29"/>
        <end position="49"/>
    </location>
</feature>
<evidence type="ECO:0000313" key="10">
    <source>
        <dbReference type="Proteomes" id="UP000708298"/>
    </source>
</evidence>
<dbReference type="AlphaFoldDB" id="A0A964E0Z9"/>
<evidence type="ECO:0000256" key="1">
    <source>
        <dbReference type="ARBA" id="ARBA00004651"/>
    </source>
</evidence>
<keyword evidence="10" id="KW-1185">Reference proteome</keyword>
<feature type="transmembrane region" description="Helical" evidence="8">
    <location>
        <begin position="288"/>
        <end position="308"/>
    </location>
</feature>
<evidence type="ECO:0000256" key="7">
    <source>
        <dbReference type="ARBA" id="ARBA00024033"/>
    </source>
</evidence>
<keyword evidence="6 8" id="KW-0472">Membrane</keyword>
<evidence type="ECO:0000313" key="9">
    <source>
        <dbReference type="EMBL" id="MCB8877679.1"/>
    </source>
</evidence>
<feature type="transmembrane region" description="Helical" evidence="8">
    <location>
        <begin position="159"/>
        <end position="187"/>
    </location>
</feature>
<keyword evidence="2" id="KW-1003">Cell membrane</keyword>
<evidence type="ECO:0000256" key="2">
    <source>
        <dbReference type="ARBA" id="ARBA00022475"/>
    </source>
</evidence>
<keyword evidence="3" id="KW-0808">Transferase</keyword>
<reference evidence="9" key="2">
    <citation type="submission" date="2021-01" db="EMBL/GenBank/DDBJ databases">
        <authorList>
            <person name="Mieszkin S."/>
            <person name="Pouder E."/>
            <person name="Alain K."/>
        </authorList>
    </citation>
    <scope>NUCLEOTIDE SEQUENCE</scope>
    <source>
        <strain evidence="9">HW T2.11</strain>
    </source>
</reference>
<protein>
    <submittedName>
        <fullName evidence="9">DUF2029 domain-containing protein</fullName>
    </submittedName>
</protein>
<sequence length="410" mass="44567">MSLNLPREGGVPAAIKPRPRLFGLNQASMMRWCTILLVQEICVFIFLVLGTHGLITKVKPGTTDYVSFYAAGHLANIGQAPMAYNHAAHYAAEVAATQPGIQYVFFFYPPVFLLVCSLLARLPYLLSFVVFDTVTLTLYLAALRAILGAKGWRWMIPVLSFPVTFFVLGWGQNSFLTAALLALGSVFLERRPIVAGLMFGLICYKPHFGILIPLVLIVGGYWRAIFGAVISVLATVGLSWAMFGSATWLAFWHGFAASPLMYQSGRIPFKFFITPFGAARLMSLPPALAYDVQIIVSVAVAILVGWIWRSDTRPAIRGASLIAGTLLVVPLALVYDLLMAMVAMAWLVAGLRQEGLLRGEKLAFVAIYAISVLASGIAEHFGVPLGLLPGVLLLAICALRCFRKGRLAVT</sequence>
<comment type="caution">
    <text evidence="9">The sequence shown here is derived from an EMBL/GenBank/DDBJ whole genome shotgun (WGS) entry which is preliminary data.</text>
</comment>
<dbReference type="InterPro" id="IPR018584">
    <property type="entry name" value="GT87"/>
</dbReference>
<evidence type="ECO:0000256" key="4">
    <source>
        <dbReference type="ARBA" id="ARBA00022692"/>
    </source>
</evidence>
<evidence type="ECO:0000256" key="8">
    <source>
        <dbReference type="SAM" id="Phobius"/>
    </source>
</evidence>
<keyword evidence="4 8" id="KW-0812">Transmembrane</keyword>
<dbReference type="Proteomes" id="UP000708298">
    <property type="component" value="Unassembled WGS sequence"/>
</dbReference>
<feature type="transmembrane region" description="Helical" evidence="8">
    <location>
        <begin position="103"/>
        <end position="120"/>
    </location>
</feature>
<evidence type="ECO:0000256" key="3">
    <source>
        <dbReference type="ARBA" id="ARBA00022679"/>
    </source>
</evidence>
<dbReference type="GO" id="GO:0005886">
    <property type="term" value="C:plasma membrane"/>
    <property type="evidence" value="ECO:0007669"/>
    <property type="project" value="UniProtKB-SubCell"/>
</dbReference>
<dbReference type="RefSeq" id="WP_227323328.1">
    <property type="nucleotide sequence ID" value="NZ_JAESVB010000016.1"/>
</dbReference>
<comment type="similarity">
    <text evidence="7">Belongs to the glycosyltransferase 87 family.</text>
</comment>
<gene>
    <name evidence="9" type="ORF">ASILVAE211_20970</name>
</gene>
<dbReference type="Pfam" id="PF09594">
    <property type="entry name" value="GT87"/>
    <property type="match status" value="1"/>
</dbReference>
<accession>A0A964E0Z9</accession>
<keyword evidence="5 8" id="KW-1133">Transmembrane helix</keyword>